<dbReference type="GO" id="GO:0045332">
    <property type="term" value="P:phospholipid translocation"/>
    <property type="evidence" value="ECO:0007669"/>
    <property type="project" value="TreeGrafter"/>
</dbReference>
<dbReference type="FunFam" id="3.40.1110.10:FF:000008">
    <property type="entry name" value="Phospholipid-transporting ATPase"/>
    <property type="match status" value="1"/>
</dbReference>
<evidence type="ECO:0000256" key="15">
    <source>
        <dbReference type="ARBA" id="ARBA00034036"/>
    </source>
</evidence>
<dbReference type="SUPFAM" id="SSF56784">
    <property type="entry name" value="HAD-like"/>
    <property type="match status" value="1"/>
</dbReference>
<dbReference type="FunFam" id="3.40.50.1000:FF:000009">
    <property type="entry name" value="Phospholipid-transporting ATPase"/>
    <property type="match status" value="1"/>
</dbReference>
<keyword evidence="4" id="KW-0813">Transport</keyword>
<keyword evidence="12" id="KW-0333">Golgi apparatus</keyword>
<dbReference type="RefSeq" id="XP_007951493.1">
    <property type="nucleotide sequence ID" value="XM_007953302.1"/>
</dbReference>
<evidence type="ECO:0000256" key="14">
    <source>
        <dbReference type="ARBA" id="ARBA00023136"/>
    </source>
</evidence>
<feature type="binding site" evidence="17">
    <location>
        <position position="416"/>
    </location>
    <ligand>
        <name>ATP</name>
        <dbReference type="ChEBI" id="CHEBI:30616"/>
    </ligand>
</feature>
<feature type="binding site" evidence="17">
    <location>
        <position position="581"/>
    </location>
    <ligand>
        <name>ATP</name>
        <dbReference type="ChEBI" id="CHEBI:30616"/>
    </ligand>
</feature>
<feature type="transmembrane region" description="Helical" evidence="19">
    <location>
        <begin position="883"/>
        <end position="905"/>
    </location>
</feature>
<evidence type="ECO:0000259" key="21">
    <source>
        <dbReference type="Pfam" id="PF16209"/>
    </source>
</evidence>
<feature type="transmembrane region" description="Helical" evidence="19">
    <location>
        <begin position="1022"/>
        <end position="1041"/>
    </location>
</feature>
<dbReference type="GO" id="GO:0006890">
    <property type="term" value="P:retrograde vesicle-mediated transport, Golgi to endoplasmic reticulum"/>
    <property type="evidence" value="ECO:0007669"/>
    <property type="project" value="TreeGrafter"/>
</dbReference>
<dbReference type="InterPro" id="IPR006539">
    <property type="entry name" value="P-type_ATPase_IV"/>
</dbReference>
<feature type="transmembrane region" description="Helical" evidence="19">
    <location>
        <begin position="911"/>
        <end position="931"/>
    </location>
</feature>
<feature type="binding site" evidence="17">
    <location>
        <position position="539"/>
    </location>
    <ligand>
        <name>ATP</name>
        <dbReference type="ChEBI" id="CHEBI:30616"/>
    </ligand>
</feature>
<dbReference type="NCBIfam" id="TIGR01652">
    <property type="entry name" value="ATPase-Plipid"/>
    <property type="match status" value="1"/>
</dbReference>
<dbReference type="GeneID" id="103207653"/>
<dbReference type="GO" id="GO:0000287">
    <property type="term" value="F:magnesium ion binding"/>
    <property type="evidence" value="ECO:0007669"/>
    <property type="project" value="UniProtKB-UniRule"/>
</dbReference>
<comment type="catalytic activity">
    <reaction evidence="15 19">
        <text>ATP + H2O + phospholipidSide 1 = ADP + phosphate + phospholipidSide 2.</text>
        <dbReference type="EC" id="7.6.2.1"/>
    </reaction>
</comment>
<evidence type="ECO:0000313" key="23">
    <source>
        <dbReference type="Proteomes" id="UP000694850"/>
    </source>
</evidence>
<evidence type="ECO:0000256" key="6">
    <source>
        <dbReference type="ARBA" id="ARBA00022723"/>
    </source>
</evidence>
<feature type="binding site" evidence="17">
    <location>
        <position position="605"/>
    </location>
    <ligand>
        <name>ATP</name>
        <dbReference type="ChEBI" id="CHEBI:30616"/>
    </ligand>
</feature>
<dbReference type="InterPro" id="IPR032631">
    <property type="entry name" value="P-type_ATPase_N"/>
</dbReference>
<evidence type="ECO:0000256" key="17">
    <source>
        <dbReference type="PIRSR" id="PIRSR606539-2"/>
    </source>
</evidence>
<evidence type="ECO:0000256" key="4">
    <source>
        <dbReference type="ARBA" id="ARBA00022448"/>
    </source>
</evidence>
<dbReference type="InterPro" id="IPR044492">
    <property type="entry name" value="P_typ_ATPase_HD_dom"/>
</dbReference>
<feature type="binding site" evidence="17">
    <location>
        <position position="634"/>
    </location>
    <ligand>
        <name>ATP</name>
        <dbReference type="ChEBI" id="CHEBI:30616"/>
    </ligand>
</feature>
<dbReference type="Gene3D" id="3.40.50.1000">
    <property type="entry name" value="HAD superfamily/HAD-like"/>
    <property type="match status" value="1"/>
</dbReference>
<dbReference type="SUPFAM" id="SSF81653">
    <property type="entry name" value="Calcium ATPase, transduction domain A"/>
    <property type="match status" value="1"/>
</dbReference>
<evidence type="ECO:0000256" key="20">
    <source>
        <dbReference type="SAM" id="MobiDB-lite"/>
    </source>
</evidence>
<dbReference type="SFLD" id="SFLDS00003">
    <property type="entry name" value="Haloacid_Dehalogenase"/>
    <property type="match status" value="1"/>
</dbReference>
<feature type="binding site" evidence="17">
    <location>
        <position position="714"/>
    </location>
    <ligand>
        <name>ATP</name>
        <dbReference type="ChEBI" id="CHEBI:30616"/>
    </ligand>
</feature>
<keyword evidence="11 19" id="KW-1133">Transmembrane helix</keyword>
<dbReference type="GO" id="GO:0140326">
    <property type="term" value="F:ATPase-coupled intramembrane lipid transporter activity"/>
    <property type="evidence" value="ECO:0007669"/>
    <property type="project" value="UniProtKB-EC"/>
</dbReference>
<dbReference type="Pfam" id="PF16209">
    <property type="entry name" value="PhoLip_ATPase_N"/>
    <property type="match status" value="1"/>
</dbReference>
<evidence type="ECO:0000256" key="2">
    <source>
        <dbReference type="ARBA" id="ARBA00004166"/>
    </source>
</evidence>
<dbReference type="InterPro" id="IPR001757">
    <property type="entry name" value="P_typ_ATPase"/>
</dbReference>
<proteinExistence type="inferred from homology"/>
<dbReference type="SUPFAM" id="SSF81660">
    <property type="entry name" value="Metal cation-transporting ATPase, ATP-binding domain N"/>
    <property type="match status" value="1"/>
</dbReference>
<keyword evidence="14 19" id="KW-0472">Membrane</keyword>
<keyword evidence="9 18" id="KW-0460">Magnesium</keyword>
<feature type="binding site" evidence="17">
    <location>
        <position position="826"/>
    </location>
    <ligand>
        <name>ATP</name>
        <dbReference type="ChEBI" id="CHEBI:30616"/>
    </ligand>
</feature>
<evidence type="ECO:0000256" key="12">
    <source>
        <dbReference type="ARBA" id="ARBA00023034"/>
    </source>
</evidence>
<feature type="transmembrane region" description="Helical" evidence="19">
    <location>
        <begin position="356"/>
        <end position="375"/>
    </location>
</feature>
<evidence type="ECO:0000256" key="3">
    <source>
        <dbReference type="ARBA" id="ARBA00008109"/>
    </source>
</evidence>
<dbReference type="GO" id="GO:0016887">
    <property type="term" value="F:ATP hydrolysis activity"/>
    <property type="evidence" value="ECO:0007669"/>
    <property type="project" value="InterPro"/>
</dbReference>
<dbReference type="GO" id="GO:0005802">
    <property type="term" value="C:trans-Golgi network"/>
    <property type="evidence" value="ECO:0007669"/>
    <property type="project" value="TreeGrafter"/>
</dbReference>
<feature type="binding site" evidence="17">
    <location>
        <position position="715"/>
    </location>
    <ligand>
        <name>ATP</name>
        <dbReference type="ChEBI" id="CHEBI:30616"/>
    </ligand>
</feature>
<dbReference type="OrthoDB" id="377733at2759"/>
<dbReference type="InterPro" id="IPR036412">
    <property type="entry name" value="HAD-like_sf"/>
</dbReference>
<dbReference type="InterPro" id="IPR023298">
    <property type="entry name" value="ATPase_P-typ_TM_dom_sf"/>
</dbReference>
<dbReference type="GO" id="GO:0005886">
    <property type="term" value="C:plasma membrane"/>
    <property type="evidence" value="ECO:0007669"/>
    <property type="project" value="TreeGrafter"/>
</dbReference>
<dbReference type="GO" id="GO:0005524">
    <property type="term" value="F:ATP binding"/>
    <property type="evidence" value="ECO:0007669"/>
    <property type="project" value="UniProtKB-UniRule"/>
</dbReference>
<dbReference type="NCBIfam" id="TIGR01494">
    <property type="entry name" value="ATPase_P-type"/>
    <property type="match status" value="3"/>
</dbReference>
<keyword evidence="7 17" id="KW-0547">Nucleotide-binding</keyword>
<feature type="binding site" evidence="18">
    <location>
        <position position="415"/>
    </location>
    <ligand>
        <name>Mg(2+)</name>
        <dbReference type="ChEBI" id="CHEBI:18420"/>
    </ligand>
</feature>
<dbReference type="Proteomes" id="UP000694850">
    <property type="component" value="Unplaced"/>
</dbReference>
<feature type="domain" description="P-type ATPase C-terminal" evidence="22">
    <location>
        <begin position="849"/>
        <end position="1087"/>
    </location>
</feature>
<dbReference type="SFLD" id="SFLDF00027">
    <property type="entry name" value="p-type_atpase"/>
    <property type="match status" value="1"/>
</dbReference>
<name>A0A8B7AU47_ORYAF</name>
<dbReference type="InterPro" id="IPR023299">
    <property type="entry name" value="ATPase_P-typ_cyto_dom_N"/>
</dbReference>
<sequence length="1095" mass="123310">MPLMMSEEGFENDEGDYHTLPRARITRRKRGLEWLVCGGWKCLCASCCDWLIHVCQRKKQLKARTVWLGCPEKCEEKHPRNAIKNQKYNVFTFIPGVLYEQFKFFLNLYFLVVSCSQFVPALKIGYLYTYWAPLGFVLAVTITREAIDEFRRFQRDKEMNSQLYHKLTVRETVKVKADDVLIGTLYFLQNQRIPSDMVFLRTSEKAGSCFIRTDQLDGETDWKLKVAVSCTQSLPALGDLCSISAHVYAQKPHLDIHSFEGTFTREDSDPPVHESLSIENTLWASTVVASGTVIGVVIYTGKETRSVMNTSDPKKKVGLLDLELNQLTKALFLALVLLSAVMVTLQGFVGPWHRNLFRFLLLFSYIIPISLRVNLDMGKAAYGWMIMRDEDIPGTVVRTSTIPEELGRLVYLLTDKTGTLTQNEMVFKRLHLGTVSYGTDTMDEIQSHIITSYSQAYSQGSAGNQASSTPPRKAQSSAPKVRRSVNSRIHEAVKAIALCHNVTPVYEFRAGGTGETEHAEADQDFSDENRTYQASSPDEVALVQWTESVGLTLVSRDLTSMQLRTPSGQILIYRVLQVFPFTSESKRMGIIVRDESTADITFYMKGADVAMSPIVQYNDWLEEECGNMAREGLRTLVVAKKSLTEEQYQDFESRYSQARLSLHDRALKVAAVVESLEREMELLCLTGVEDQLQADVRPTLEMLRNAGIKIWMLTGDKLETATCIAKSSRLVSRTQDIHVFRPVTSRSEAHLELNTFRRKHDCALVITGDSLEVCLRYYEHEFVELACQGPAVVCCRCSPTQKAHIVKLLQQHTHRRTCAVGDGGNDVSMIQAADCGIGIEGKEGRQASLAADFSITQFKHIGRLLMVHGRNSYKRSAALGQFVMHRGLIISTMQAVFSSVFYFASVPLYQGFLMVGYATIYTMFPVFSLVLDQDVRPETALLYPELYKDLTKGRSLSFKTFLIWVLISIYQGGILMYGALLLFEAEFVHVVAISFTALVLTELLMVALTIRTWHWLMAVAELLSLGCYLASLAFLSEYFGIGRVSFGAFLDVAFITTVTFLWKVSAITGVSCLPLYVLKYLKRKLSPPSYSKLSS</sequence>
<feature type="transmembrane region" description="Helical" evidence="19">
    <location>
        <begin position="330"/>
        <end position="350"/>
    </location>
</feature>
<feature type="active site" description="4-aspartylphosphate intermediate" evidence="16">
    <location>
        <position position="415"/>
    </location>
</feature>
<comment type="cofactor">
    <cofactor evidence="1 18">
        <name>Mg(2+)</name>
        <dbReference type="ChEBI" id="CHEBI:18420"/>
    </cofactor>
</comment>
<evidence type="ECO:0000256" key="9">
    <source>
        <dbReference type="ARBA" id="ARBA00022842"/>
    </source>
</evidence>
<evidence type="ECO:0000256" key="13">
    <source>
        <dbReference type="ARBA" id="ARBA00023055"/>
    </source>
</evidence>
<dbReference type="SFLD" id="SFLDG00002">
    <property type="entry name" value="C1.7:_P-type_atpase_like"/>
    <property type="match status" value="1"/>
</dbReference>
<gene>
    <name evidence="24" type="primary">ATP9B</name>
</gene>
<dbReference type="Gene3D" id="3.40.1110.10">
    <property type="entry name" value="Calcium-transporting ATPase, cytoplasmic domain N"/>
    <property type="match status" value="1"/>
</dbReference>
<accession>A0A8B7AU47</accession>
<evidence type="ECO:0000256" key="1">
    <source>
        <dbReference type="ARBA" id="ARBA00001946"/>
    </source>
</evidence>
<protein>
    <recommendedName>
        <fullName evidence="19">Phospholipid-transporting ATPase</fullName>
        <ecNumber evidence="19">7.6.2.1</ecNumber>
    </recommendedName>
</protein>
<feature type="binding site" evidence="17">
    <location>
        <position position="415"/>
    </location>
    <ligand>
        <name>ATP</name>
        <dbReference type="ChEBI" id="CHEBI:30616"/>
    </ligand>
</feature>
<dbReference type="PROSITE" id="PS00154">
    <property type="entry name" value="ATPASE_E1_E2"/>
    <property type="match status" value="1"/>
</dbReference>
<feature type="binding site" evidence="17">
    <location>
        <position position="716"/>
    </location>
    <ligand>
        <name>ATP</name>
        <dbReference type="ChEBI" id="CHEBI:30616"/>
    </ligand>
</feature>
<feature type="binding site" evidence="18">
    <location>
        <position position="822"/>
    </location>
    <ligand>
        <name>Mg(2+)</name>
        <dbReference type="ChEBI" id="CHEBI:18420"/>
    </ligand>
</feature>
<feature type="transmembrane region" description="Helical" evidence="19">
    <location>
        <begin position="128"/>
        <end position="147"/>
    </location>
</feature>
<organism evidence="23 24">
    <name type="scientific">Orycteropus afer afer</name>
    <dbReference type="NCBI Taxonomy" id="1230840"/>
    <lineage>
        <taxon>Eukaryota</taxon>
        <taxon>Metazoa</taxon>
        <taxon>Chordata</taxon>
        <taxon>Craniata</taxon>
        <taxon>Vertebrata</taxon>
        <taxon>Euteleostomi</taxon>
        <taxon>Mammalia</taxon>
        <taxon>Eutheria</taxon>
        <taxon>Afrotheria</taxon>
        <taxon>Tubulidentata</taxon>
        <taxon>Orycteropodidae</taxon>
        <taxon>Orycteropus</taxon>
    </lineage>
</organism>
<keyword evidence="6 18" id="KW-0479">Metal-binding</keyword>
<dbReference type="PRINTS" id="PR00119">
    <property type="entry name" value="CATATPASE"/>
</dbReference>
<dbReference type="InterPro" id="IPR023214">
    <property type="entry name" value="HAD_sf"/>
</dbReference>
<feature type="domain" description="P-type ATPase N-terminal" evidence="21">
    <location>
        <begin position="75"/>
        <end position="131"/>
    </location>
</feature>
<dbReference type="InterPro" id="IPR008250">
    <property type="entry name" value="ATPase_P-typ_transduc_dom_A_sf"/>
</dbReference>
<keyword evidence="8 17" id="KW-0067">ATP-binding</keyword>
<feature type="transmembrane region" description="Helical" evidence="19">
    <location>
        <begin position="989"/>
        <end position="1010"/>
    </location>
</feature>
<feature type="binding site" evidence="17">
    <location>
        <position position="796"/>
    </location>
    <ligand>
        <name>ATP</name>
        <dbReference type="ChEBI" id="CHEBI:30616"/>
    </ligand>
</feature>
<keyword evidence="13" id="KW-0445">Lipid transport</keyword>
<feature type="binding site" evidence="17">
    <location>
        <position position="417"/>
    </location>
    <ligand>
        <name>ATP</name>
        <dbReference type="ChEBI" id="CHEBI:30616"/>
    </ligand>
</feature>
<evidence type="ECO:0000256" key="10">
    <source>
        <dbReference type="ARBA" id="ARBA00022967"/>
    </source>
</evidence>
<evidence type="ECO:0000256" key="5">
    <source>
        <dbReference type="ARBA" id="ARBA00022692"/>
    </source>
</evidence>
<dbReference type="Gene3D" id="2.70.150.10">
    <property type="entry name" value="Calcium-transporting ATPase, cytoplasmic transduction domain A"/>
    <property type="match status" value="1"/>
</dbReference>
<dbReference type="SUPFAM" id="SSF81665">
    <property type="entry name" value="Calcium ATPase, transmembrane domain M"/>
    <property type="match status" value="1"/>
</dbReference>
<feature type="binding site" evidence="17">
    <location>
        <position position="802"/>
    </location>
    <ligand>
        <name>ATP</name>
        <dbReference type="ChEBI" id="CHEBI:30616"/>
    </ligand>
</feature>
<feature type="binding site" evidence="18">
    <location>
        <position position="826"/>
    </location>
    <ligand>
        <name>Mg(2+)</name>
        <dbReference type="ChEBI" id="CHEBI:18420"/>
    </ligand>
</feature>
<keyword evidence="5 19" id="KW-0812">Transmembrane</keyword>
<feature type="binding site" evidence="17">
    <location>
        <position position="825"/>
    </location>
    <ligand>
        <name>ATP</name>
        <dbReference type="ChEBI" id="CHEBI:30616"/>
    </ligand>
</feature>
<feature type="transmembrane region" description="Helical" evidence="19">
    <location>
        <begin position="961"/>
        <end position="983"/>
    </location>
</feature>
<feature type="region of interest" description="Disordered" evidence="20">
    <location>
        <begin position="460"/>
        <end position="484"/>
    </location>
</feature>
<keyword evidence="10 19" id="KW-1278">Translocase</keyword>
<dbReference type="Pfam" id="PF00702">
    <property type="entry name" value="Hydrolase"/>
    <property type="match status" value="1"/>
</dbReference>
<dbReference type="InterPro" id="IPR032630">
    <property type="entry name" value="P_typ_ATPase_c"/>
</dbReference>
<dbReference type="Pfam" id="PF16212">
    <property type="entry name" value="PhoLip_ATPase_C"/>
    <property type="match status" value="1"/>
</dbReference>
<dbReference type="PANTHER" id="PTHR24092:SF50">
    <property type="entry name" value="PHOSPHOLIPID-TRANSPORTING ATPASE IIB-RELATED"/>
    <property type="match status" value="1"/>
</dbReference>
<evidence type="ECO:0000256" key="16">
    <source>
        <dbReference type="PIRSR" id="PIRSR606539-1"/>
    </source>
</evidence>
<evidence type="ECO:0000256" key="11">
    <source>
        <dbReference type="ARBA" id="ARBA00022989"/>
    </source>
</evidence>
<dbReference type="GO" id="GO:0005768">
    <property type="term" value="C:endosome"/>
    <property type="evidence" value="ECO:0007669"/>
    <property type="project" value="TreeGrafter"/>
</dbReference>
<keyword evidence="23" id="KW-1185">Reference proteome</keyword>
<dbReference type="GO" id="GO:0006897">
    <property type="term" value="P:endocytosis"/>
    <property type="evidence" value="ECO:0007669"/>
    <property type="project" value="TreeGrafter"/>
</dbReference>
<dbReference type="CTD" id="374868"/>
<evidence type="ECO:0000313" key="24">
    <source>
        <dbReference type="RefSeq" id="XP_007951493.1"/>
    </source>
</evidence>
<evidence type="ECO:0000259" key="22">
    <source>
        <dbReference type="Pfam" id="PF16212"/>
    </source>
</evidence>
<evidence type="ECO:0000256" key="8">
    <source>
        <dbReference type="ARBA" id="ARBA00022840"/>
    </source>
</evidence>
<comment type="similarity">
    <text evidence="3 19">Belongs to the cation transport ATPase (P-type) (TC 3.A.3) family. Type IV subfamily.</text>
</comment>
<dbReference type="CDD" id="cd07541">
    <property type="entry name" value="P-type_ATPase_APLT_Neo1-like"/>
    <property type="match status" value="1"/>
</dbReference>
<feature type="binding site" evidence="18">
    <location>
        <position position="417"/>
    </location>
    <ligand>
        <name>Mg(2+)</name>
        <dbReference type="ChEBI" id="CHEBI:18420"/>
    </ligand>
</feature>
<evidence type="ECO:0000256" key="18">
    <source>
        <dbReference type="PIRSR" id="PIRSR606539-3"/>
    </source>
</evidence>
<dbReference type="InterPro" id="IPR018303">
    <property type="entry name" value="ATPase_P-typ_P_site"/>
</dbReference>
<evidence type="ECO:0000256" key="19">
    <source>
        <dbReference type="RuleBase" id="RU362033"/>
    </source>
</evidence>
<dbReference type="EC" id="7.6.2.1" evidence="19"/>
<evidence type="ECO:0000256" key="7">
    <source>
        <dbReference type="ARBA" id="ARBA00022741"/>
    </source>
</evidence>
<feature type="transmembrane region" description="Helical" evidence="19">
    <location>
        <begin position="1053"/>
        <end position="1078"/>
    </location>
</feature>
<comment type="subcellular location">
    <subcellularLocation>
        <location evidence="2">Golgi apparatus</location>
        <location evidence="2">trans-Golgi network membrane</location>
        <topology evidence="2">Multi-pass membrane protein</topology>
    </subcellularLocation>
    <subcellularLocation>
        <location evidence="19">Membrane</location>
        <topology evidence="19">Multi-pass membrane protein</topology>
    </subcellularLocation>
</comment>
<dbReference type="AlphaFoldDB" id="A0A8B7AU47"/>
<feature type="compositionally biased region" description="Polar residues" evidence="20">
    <location>
        <begin position="460"/>
        <end position="478"/>
    </location>
</feature>
<dbReference type="PANTHER" id="PTHR24092">
    <property type="entry name" value="PROBABLE PHOSPHOLIPID-TRANSPORTING ATPASE"/>
    <property type="match status" value="1"/>
</dbReference>
<reference evidence="24" key="1">
    <citation type="submission" date="2025-08" db="UniProtKB">
        <authorList>
            <consortium name="RefSeq"/>
        </authorList>
    </citation>
    <scope>IDENTIFICATION</scope>
</reference>